<dbReference type="PROSITE" id="PS51372">
    <property type="entry name" value="PRD_2"/>
    <property type="match status" value="1"/>
</dbReference>
<organism evidence="2 3">
    <name type="scientific">Thermoanaerobacter siderophilus SR4</name>
    <dbReference type="NCBI Taxonomy" id="880478"/>
    <lineage>
        <taxon>Bacteria</taxon>
        <taxon>Bacillati</taxon>
        <taxon>Bacillota</taxon>
        <taxon>Clostridia</taxon>
        <taxon>Thermoanaerobacterales</taxon>
        <taxon>Thermoanaerobacteraceae</taxon>
        <taxon>Thermoanaerobacter</taxon>
    </lineage>
</organism>
<dbReference type="Proteomes" id="UP000005110">
    <property type="component" value="Chromosome"/>
</dbReference>
<sequence>MFLFNWQFRIDKLGIKINCKVLIILLKVLLLYFVDENFKFYLSERMLIMDREIFERLDILCLSNQVSQIDKEKTIKALEYLEKKLNVKIEKEIGGMFATHLAKALSRINNKEAIEKTPEQVEKAIENCPELLEEAENLFKNILGIEKVPTGEISFIAMYICLLLNADFEKEVKKTL</sequence>
<dbReference type="Pfam" id="PF00874">
    <property type="entry name" value="PRD"/>
    <property type="match status" value="1"/>
</dbReference>
<evidence type="ECO:0000313" key="3">
    <source>
        <dbReference type="Proteomes" id="UP000005110"/>
    </source>
</evidence>
<evidence type="ECO:0000259" key="1">
    <source>
        <dbReference type="PROSITE" id="PS51372"/>
    </source>
</evidence>
<dbReference type="SUPFAM" id="SSF63520">
    <property type="entry name" value="PTS-regulatory domain, PRD"/>
    <property type="match status" value="1"/>
</dbReference>
<dbReference type="HOGENOM" id="CLU_1524432_0_0_9"/>
<proteinExistence type="predicted"/>
<feature type="domain" description="PRD" evidence="1">
    <location>
        <begin position="65"/>
        <end position="170"/>
    </location>
</feature>
<dbReference type="EMBL" id="CM001486">
    <property type="protein sequence ID" value="EIV99386.1"/>
    <property type="molecule type" value="Genomic_DNA"/>
</dbReference>
<dbReference type="Gene3D" id="1.10.1790.10">
    <property type="entry name" value="PRD domain"/>
    <property type="match status" value="1"/>
</dbReference>
<keyword evidence="3" id="KW-1185">Reference proteome</keyword>
<evidence type="ECO:0000313" key="2">
    <source>
        <dbReference type="EMBL" id="EIV99386.1"/>
    </source>
</evidence>
<accession>I9ABL1</accession>
<protein>
    <submittedName>
        <fullName evidence="2">PRD domain-containing protein</fullName>
    </submittedName>
</protein>
<dbReference type="AlphaFoldDB" id="I9ABL1"/>
<dbReference type="GO" id="GO:0006355">
    <property type="term" value="P:regulation of DNA-templated transcription"/>
    <property type="evidence" value="ECO:0007669"/>
    <property type="project" value="InterPro"/>
</dbReference>
<dbReference type="InterPro" id="IPR011608">
    <property type="entry name" value="PRD"/>
</dbReference>
<dbReference type="PATRIC" id="fig|880478.3.peg.961"/>
<name>I9ABL1_9THEO</name>
<gene>
    <name evidence="2" type="ORF">ThesiDRAFT1_0360</name>
</gene>
<reference evidence="2 3" key="1">
    <citation type="submission" date="2012-02" db="EMBL/GenBank/DDBJ databases">
        <title>Improved High-Quality Draft sequence of Thermoanaerobacter siderophilus SR4.</title>
        <authorList>
            <consortium name="US DOE Joint Genome Institute"/>
            <person name="Lucas S."/>
            <person name="Han J."/>
            <person name="Lapidus A."/>
            <person name="Cheng J.-F."/>
            <person name="Goodwin L."/>
            <person name="Pitluck S."/>
            <person name="Peters L."/>
            <person name="Detter J.C."/>
            <person name="Han C."/>
            <person name="Tapia R."/>
            <person name="Land M."/>
            <person name="Hauser L."/>
            <person name="Kyrpides N."/>
            <person name="Ivanova N."/>
            <person name="Pagani I."/>
            <person name="Hemme C."/>
            <person name="Woyke T."/>
        </authorList>
    </citation>
    <scope>NUCLEOTIDE SEQUENCE [LARGE SCALE GENOMIC DNA]</scope>
    <source>
        <strain evidence="2 3">SR4</strain>
    </source>
</reference>
<dbReference type="InterPro" id="IPR036634">
    <property type="entry name" value="PRD_sf"/>
</dbReference>